<evidence type="ECO:0000259" key="4">
    <source>
        <dbReference type="Pfam" id="PF14905"/>
    </source>
</evidence>
<dbReference type="InterPro" id="IPR037066">
    <property type="entry name" value="Plug_dom_sf"/>
</dbReference>
<comment type="subcellular location">
    <subcellularLocation>
        <location evidence="1">Cell outer membrane</location>
    </subcellularLocation>
</comment>
<dbReference type="InterPro" id="IPR041700">
    <property type="entry name" value="OMP_b-brl_3"/>
</dbReference>
<evidence type="ECO:0000256" key="2">
    <source>
        <dbReference type="ARBA" id="ARBA00023136"/>
    </source>
</evidence>
<evidence type="ECO:0000313" key="6">
    <source>
        <dbReference type="Proteomes" id="UP001597525"/>
    </source>
</evidence>
<keyword evidence="3" id="KW-0998">Cell outer membrane</keyword>
<dbReference type="InterPro" id="IPR036942">
    <property type="entry name" value="Beta-barrel_TonB_sf"/>
</dbReference>
<keyword evidence="6" id="KW-1185">Reference proteome</keyword>
<reference evidence="6" key="1">
    <citation type="journal article" date="2019" name="Int. J. Syst. Evol. Microbiol.">
        <title>The Global Catalogue of Microorganisms (GCM) 10K type strain sequencing project: providing services to taxonomists for standard genome sequencing and annotation.</title>
        <authorList>
            <consortium name="The Broad Institute Genomics Platform"/>
            <consortium name="The Broad Institute Genome Sequencing Center for Infectious Disease"/>
            <person name="Wu L."/>
            <person name="Ma J."/>
        </authorList>
    </citation>
    <scope>NUCLEOTIDE SEQUENCE [LARGE SCALE GENOMIC DNA]</scope>
    <source>
        <strain evidence="6">KCTC 22814</strain>
    </source>
</reference>
<evidence type="ECO:0000256" key="1">
    <source>
        <dbReference type="ARBA" id="ARBA00004442"/>
    </source>
</evidence>
<evidence type="ECO:0000313" key="5">
    <source>
        <dbReference type="EMBL" id="MFD2965921.1"/>
    </source>
</evidence>
<dbReference type="SUPFAM" id="SSF49464">
    <property type="entry name" value="Carboxypeptidase regulatory domain-like"/>
    <property type="match status" value="1"/>
</dbReference>
<dbReference type="Gene3D" id="2.170.130.10">
    <property type="entry name" value="TonB-dependent receptor, plug domain"/>
    <property type="match status" value="1"/>
</dbReference>
<dbReference type="Pfam" id="PF14905">
    <property type="entry name" value="OMP_b-brl_3"/>
    <property type="match status" value="1"/>
</dbReference>
<name>A0ABW6BD04_9SPHI</name>
<dbReference type="Gene3D" id="2.60.40.1120">
    <property type="entry name" value="Carboxypeptidase-like, regulatory domain"/>
    <property type="match status" value="1"/>
</dbReference>
<protein>
    <submittedName>
        <fullName evidence="5">Outer membrane beta-barrel protein</fullName>
    </submittedName>
</protein>
<dbReference type="RefSeq" id="WP_320184397.1">
    <property type="nucleotide sequence ID" value="NZ_CP138332.1"/>
</dbReference>
<organism evidence="5 6">
    <name type="scientific">Sphingobacterium bambusae</name>
    <dbReference type="NCBI Taxonomy" id="662858"/>
    <lineage>
        <taxon>Bacteria</taxon>
        <taxon>Pseudomonadati</taxon>
        <taxon>Bacteroidota</taxon>
        <taxon>Sphingobacteriia</taxon>
        <taxon>Sphingobacteriales</taxon>
        <taxon>Sphingobacteriaceae</taxon>
        <taxon>Sphingobacterium</taxon>
    </lineage>
</organism>
<sequence length="815" mass="91024">MMKGKFYLRFLITAAILIIFTISAQGQYNEVRHKIRGTVIDSIFGLPVEFVTITLMGSDNTTVRVAQSKIDGTFLFEEINPDDYSLLLTIVGYRTRSLPVSLRDSTGAAVMMDLGALQMTPEQFATSEVVVSAAKPAVRQSIDRLSYDLQADADSKILTALEMMRKVPFLSLDGEENILLKGSRNYRIFINGKPSGLVERNPNDVLRSMPASSIARIEVITNPPARYDAEGMAGIINIVMLKSPDEGYKGSLTLHEKFPVGGPGLGGSMSAQIGKLQLSLLAGVALHHIPKVSNTLHRNSLLEAGNSLEQFGTRQSKQTSGYLGYEWSYQIDERQLIASQLSVNKARTGTTIAQQSLFQTVREDFKGYKLDAAKSLWGSSFDASFNYQLGFKGNKDKFLTLSYRYYGYDDLQRDEVFFSNRINVEDSNYLQSNDQRFAEQSFQLDFVSPIGSVKSEAGVKVILRNNASNFAHLFPHDATPPSNVAESIPFRYQQDVLSAYNSYEYAWGRWGVRAGARLEQTLIKANFSSNEPMVNQRYTNIIPSFALSRQLGSNETVKVAYVQQISRPSIQRLNPFVDRSNPNMESSGNPSLQPYTFNRVQLSYATSKRVSVNFGLDYTFVRNMDFRITTFDSLRNITRSTYDNIGSGDALDLSFAVRLPISKNWDLQVNGMLSSIWAALDNPSSAFSSRIIQINFTISSAYRFPKGWRASGSINPVTRSFRSPQEQANGFVGSTLGLTKELLDGKLSASMMISNPFTKYRTNNIYTLGESFTQQASSNDYFRSFGVNLTYNFGRLKEQVKNSSRGIVNDDVLRK</sequence>
<dbReference type="SUPFAM" id="SSF56935">
    <property type="entry name" value="Porins"/>
    <property type="match status" value="1"/>
</dbReference>
<proteinExistence type="predicted"/>
<dbReference type="InterPro" id="IPR008969">
    <property type="entry name" value="CarboxyPept-like_regulatory"/>
</dbReference>
<evidence type="ECO:0000256" key="3">
    <source>
        <dbReference type="ARBA" id="ARBA00023237"/>
    </source>
</evidence>
<dbReference type="Gene3D" id="2.40.170.20">
    <property type="entry name" value="TonB-dependent receptor, beta-barrel domain"/>
    <property type="match status" value="1"/>
</dbReference>
<dbReference type="Proteomes" id="UP001597525">
    <property type="component" value="Unassembled WGS sequence"/>
</dbReference>
<dbReference type="PANTHER" id="PTHR40980">
    <property type="entry name" value="PLUG DOMAIN-CONTAINING PROTEIN"/>
    <property type="match status" value="1"/>
</dbReference>
<dbReference type="Pfam" id="PF13620">
    <property type="entry name" value="CarboxypepD_reg"/>
    <property type="match status" value="1"/>
</dbReference>
<gene>
    <name evidence="5" type="ORF">ACFS7Y_00880</name>
</gene>
<comment type="caution">
    <text evidence="5">The sequence shown here is derived from an EMBL/GenBank/DDBJ whole genome shotgun (WGS) entry which is preliminary data.</text>
</comment>
<accession>A0ABW6BD04</accession>
<keyword evidence="2" id="KW-0472">Membrane</keyword>
<dbReference type="EMBL" id="JBHUPB010000002">
    <property type="protein sequence ID" value="MFD2965921.1"/>
    <property type="molecule type" value="Genomic_DNA"/>
</dbReference>
<feature type="domain" description="Outer membrane protein beta-barrel" evidence="4">
    <location>
        <begin position="394"/>
        <end position="791"/>
    </location>
</feature>
<dbReference type="PANTHER" id="PTHR40980:SF4">
    <property type="entry name" value="TONB-DEPENDENT RECEPTOR-LIKE BETA-BARREL DOMAIN-CONTAINING PROTEIN"/>
    <property type="match status" value="1"/>
</dbReference>